<comment type="caution">
    <text evidence="1">The sequence shown here is derived from an EMBL/GenBank/DDBJ whole genome shotgun (WGS) entry which is preliminary data.</text>
</comment>
<organism evidence="1 2">
    <name type="scientific">Thermalbibacter longus</name>
    <dbReference type="NCBI Taxonomy" id="2951981"/>
    <lineage>
        <taxon>Bacteria</taxon>
        <taxon>Pseudomonadati</taxon>
        <taxon>Thermomicrobiota</taxon>
        <taxon>Thermomicrobia</taxon>
        <taxon>Thermomicrobiales</taxon>
        <taxon>Thermomicrobiaceae</taxon>
        <taxon>Thermalbibacter</taxon>
    </lineage>
</organism>
<evidence type="ECO:0000313" key="1">
    <source>
        <dbReference type="EMBL" id="MCM8748733.1"/>
    </source>
</evidence>
<reference evidence="1" key="1">
    <citation type="submission" date="2022-06" db="EMBL/GenBank/DDBJ databases">
        <title>CFH 74404 Thermomicrobiaceae sp.</title>
        <authorList>
            <person name="Ming H."/>
            <person name="Li W.-J."/>
            <person name="Zhao Z."/>
        </authorList>
    </citation>
    <scope>NUCLEOTIDE SEQUENCE</scope>
    <source>
        <strain evidence="1">CFH 74404</strain>
    </source>
</reference>
<accession>A0AA41WCX0</accession>
<dbReference type="RefSeq" id="WP_284056513.1">
    <property type="nucleotide sequence ID" value="NZ_JAMSLR010000003.1"/>
</dbReference>
<proteinExistence type="predicted"/>
<name>A0AA41WCX0_9BACT</name>
<sequence length="182" mass="19961">MSRFLSWFARLGPWRWAMAVAAVAGLGGGLLLAHEAAVAVVLHEHAGAHAQESEATSPSGRPGRLPPEVKYGWTATSPATHAGDQYQLVVTNGETPQTVYVRVMIMDHRNHNNIVVLQQRLELEAGEQRVLTAVNDYGTANHFQTAIGSETTDLTLEVSLTASDGERTAWFNQRAFMLRERD</sequence>
<dbReference type="Proteomes" id="UP001165306">
    <property type="component" value="Unassembled WGS sequence"/>
</dbReference>
<protein>
    <submittedName>
        <fullName evidence="1">Uncharacterized protein</fullName>
    </submittedName>
</protein>
<gene>
    <name evidence="1" type="ORF">NET02_06205</name>
</gene>
<dbReference type="AlphaFoldDB" id="A0AA41WCX0"/>
<dbReference type="EMBL" id="JAMSLR010000003">
    <property type="protein sequence ID" value="MCM8748733.1"/>
    <property type="molecule type" value="Genomic_DNA"/>
</dbReference>
<keyword evidence="2" id="KW-1185">Reference proteome</keyword>
<evidence type="ECO:0000313" key="2">
    <source>
        <dbReference type="Proteomes" id="UP001165306"/>
    </source>
</evidence>